<reference evidence="2 3" key="1">
    <citation type="submission" date="2024-01" db="EMBL/GenBank/DDBJ databases">
        <title>Genome mining of biosynthetic gene clusters to explore secondary metabolites of Streptomyces sp.</title>
        <authorList>
            <person name="Baig A."/>
            <person name="Ajitkumar Shintre N."/>
            <person name="Kumar H."/>
            <person name="Anbarasu A."/>
            <person name="Ramaiah S."/>
        </authorList>
    </citation>
    <scope>NUCLEOTIDE SEQUENCE [LARGE SCALE GENOMIC DNA]</scope>
    <source>
        <strain evidence="2 3">A57</strain>
    </source>
</reference>
<dbReference type="Gene3D" id="1.50.10.10">
    <property type="match status" value="1"/>
</dbReference>
<dbReference type="CDD" id="cd02955">
    <property type="entry name" value="SSP411"/>
    <property type="match status" value="1"/>
</dbReference>
<dbReference type="Pfam" id="PF03190">
    <property type="entry name" value="Thioredox_DsbH"/>
    <property type="match status" value="1"/>
</dbReference>
<name>A0ABV5E6L0_9ACTN</name>
<dbReference type="Proteomes" id="UP001585080">
    <property type="component" value="Unassembled WGS sequence"/>
</dbReference>
<sequence length="677" mass="73502">MPNRLAHETSPYLLQHAENPVDWWPWSDEAFAEARRRDVPVLLSVGYSSCHWCHVMAHESFEDRATAEVMNDHFVSVKVDREERPDVDAVYMEAVQAATGQGGWPMTVFLTPDAEPFYFGTYFPPAPRHGMPSFQQVLQGVHQAWADRRDEVTDVAGKIVRDLAGREVSFGGSGVPGEEELAQALLGLTREYDPQRGGFGGAPKFPPSMVVEFLLRHHARTGAEGALQMAQDTCERMARGGIYDQLGGGFARYSVDRDWTVPHFEKMLYDNALLCRVYAHLWRSTGSELARRVALETADFMVRELRTEQGGFASALDADSDDGTGRHVEGAYYVWTPAQLREVLGDSDAELAARHYGVTEEGTFEEGASVLQLPQREAVADAQRIDSVRRRLFEARSARPAPGRDDKVVAAWNGLAIAALAETGAYFDRPDLVEAAVAAADLLVRLHLDDAARLTRTSKDGRAGANAGVLEDYADVAEGFLALASVTGEGVWLEFAGFLLDHVLARFTDEESGALYDTAADAERLIRRPQDPTDNAVPSGWTAAAGALLGYAAQTGAEPHRTAAERALAVVKALGPRVPRFIGWGLAVAEALLDGPREVAVVGPALDDPGTRALHRTALLGTAPGAVVAYGTVGSDEFPLLADRPLSGGEPTAYVCRHFTCDAPTTDPERLKATLNR</sequence>
<dbReference type="InterPro" id="IPR008928">
    <property type="entry name" value="6-hairpin_glycosidase_sf"/>
</dbReference>
<comment type="caution">
    <text evidence="2">The sequence shown here is derived from an EMBL/GenBank/DDBJ whole genome shotgun (WGS) entry which is preliminary data.</text>
</comment>
<evidence type="ECO:0000313" key="3">
    <source>
        <dbReference type="Proteomes" id="UP001585080"/>
    </source>
</evidence>
<dbReference type="PANTHER" id="PTHR42899:SF1">
    <property type="entry name" value="SPERMATOGENESIS-ASSOCIATED PROTEIN 20"/>
    <property type="match status" value="1"/>
</dbReference>
<dbReference type="SUPFAM" id="SSF52833">
    <property type="entry name" value="Thioredoxin-like"/>
    <property type="match status" value="1"/>
</dbReference>
<evidence type="ECO:0000259" key="1">
    <source>
        <dbReference type="Pfam" id="PF03190"/>
    </source>
</evidence>
<feature type="domain" description="Spermatogenesis-associated protein 20-like TRX" evidence="1">
    <location>
        <begin position="2"/>
        <end position="163"/>
    </location>
</feature>
<organism evidence="2 3">
    <name type="scientific">Streptomyces broussonetiae</name>
    <dbReference type="NCBI Taxonomy" id="2686304"/>
    <lineage>
        <taxon>Bacteria</taxon>
        <taxon>Bacillati</taxon>
        <taxon>Actinomycetota</taxon>
        <taxon>Actinomycetes</taxon>
        <taxon>Kitasatosporales</taxon>
        <taxon>Streptomycetaceae</taxon>
        <taxon>Streptomyces</taxon>
    </lineage>
</organism>
<dbReference type="InterPro" id="IPR036249">
    <property type="entry name" value="Thioredoxin-like_sf"/>
</dbReference>
<dbReference type="PIRSF" id="PIRSF006402">
    <property type="entry name" value="UCP006402_thioredoxin"/>
    <property type="match status" value="1"/>
</dbReference>
<dbReference type="PANTHER" id="PTHR42899">
    <property type="entry name" value="SPERMATOGENESIS-ASSOCIATED PROTEIN 20"/>
    <property type="match status" value="1"/>
</dbReference>
<dbReference type="EMBL" id="JAYMRP010000004">
    <property type="protein sequence ID" value="MFB8772483.1"/>
    <property type="molecule type" value="Genomic_DNA"/>
</dbReference>
<proteinExistence type="predicted"/>
<accession>A0ABV5E6L0</accession>
<dbReference type="InterPro" id="IPR012341">
    <property type="entry name" value="6hp_glycosidase-like_sf"/>
</dbReference>
<protein>
    <submittedName>
        <fullName evidence="2">Thioredoxin domain-containing protein</fullName>
    </submittedName>
</protein>
<dbReference type="RefSeq" id="WP_376731429.1">
    <property type="nucleotide sequence ID" value="NZ_JAYMRP010000004.1"/>
</dbReference>
<dbReference type="SUPFAM" id="SSF48208">
    <property type="entry name" value="Six-hairpin glycosidases"/>
    <property type="match status" value="1"/>
</dbReference>
<gene>
    <name evidence="2" type="ORF">VSS16_07000</name>
</gene>
<evidence type="ECO:0000313" key="2">
    <source>
        <dbReference type="EMBL" id="MFB8772483.1"/>
    </source>
</evidence>
<dbReference type="Gene3D" id="3.40.30.10">
    <property type="entry name" value="Glutaredoxin"/>
    <property type="match status" value="1"/>
</dbReference>
<keyword evidence="3" id="KW-1185">Reference proteome</keyword>
<dbReference type="InterPro" id="IPR004879">
    <property type="entry name" value="Ssp411-like_TRX"/>
</dbReference>
<dbReference type="InterPro" id="IPR024705">
    <property type="entry name" value="Ssp411"/>
</dbReference>